<name>A0A728EQ08_SALET</name>
<gene>
    <name evidence="2" type="ORF">G3331_004244</name>
</gene>
<evidence type="ECO:0000313" key="2">
    <source>
        <dbReference type="EMBL" id="HAE2550355.1"/>
    </source>
</evidence>
<keyword evidence="1" id="KW-0812">Transmembrane</keyword>
<comment type="caution">
    <text evidence="2">The sequence shown here is derived from an EMBL/GenBank/DDBJ whole genome shotgun (WGS) entry which is preliminary data.</text>
</comment>
<feature type="transmembrane region" description="Helical" evidence="1">
    <location>
        <begin position="30"/>
        <end position="49"/>
    </location>
</feature>
<accession>A0A728EQ08</accession>
<protein>
    <recommendedName>
        <fullName evidence="3">Holin</fullName>
    </recommendedName>
</protein>
<dbReference type="AlphaFoldDB" id="A0A728EQ08"/>
<reference evidence="2" key="1">
    <citation type="journal article" date="2018" name="Genome Biol.">
        <title>SKESA: strategic k-mer extension for scrupulous assemblies.</title>
        <authorList>
            <person name="Souvorov A."/>
            <person name="Agarwala R."/>
            <person name="Lipman D.J."/>
        </authorList>
    </citation>
    <scope>NUCLEOTIDE SEQUENCE</scope>
    <source>
        <strain evidence="2">11-7312</strain>
    </source>
</reference>
<proteinExistence type="predicted"/>
<organism evidence="2">
    <name type="scientific">Salmonella enterica subsp. enterica serovar Javiana</name>
    <dbReference type="NCBI Taxonomy" id="363569"/>
    <lineage>
        <taxon>Bacteria</taxon>
        <taxon>Pseudomonadati</taxon>
        <taxon>Pseudomonadota</taxon>
        <taxon>Gammaproteobacteria</taxon>
        <taxon>Enterobacterales</taxon>
        <taxon>Enterobacteriaceae</taxon>
        <taxon>Salmonella</taxon>
    </lineage>
</organism>
<keyword evidence="1" id="KW-0472">Membrane</keyword>
<reference evidence="2" key="2">
    <citation type="submission" date="2018-07" db="EMBL/GenBank/DDBJ databases">
        <authorList>
            <consortium name="NCBI Pathogen Detection Project"/>
        </authorList>
    </citation>
    <scope>NUCLEOTIDE SEQUENCE</scope>
    <source>
        <strain evidence="2">11-7312</strain>
    </source>
</reference>
<evidence type="ECO:0000256" key="1">
    <source>
        <dbReference type="SAM" id="Phobius"/>
    </source>
</evidence>
<dbReference type="InterPro" id="IPR032118">
    <property type="entry name" value="Phage_holin_HP1"/>
</dbReference>
<sequence length="67" mass="7732">MIRMDKIREWLSYWFGGLTTMGGVLSLNDWAVIIGITCTIGTFGVNWYYKRKEREDRLNGNVTGAQK</sequence>
<dbReference type="EMBL" id="DAARIH010000046">
    <property type="protein sequence ID" value="HAE2550355.1"/>
    <property type="molecule type" value="Genomic_DNA"/>
</dbReference>
<keyword evidence="1" id="KW-1133">Transmembrane helix</keyword>
<evidence type="ECO:0008006" key="3">
    <source>
        <dbReference type="Google" id="ProtNLM"/>
    </source>
</evidence>
<dbReference type="Pfam" id="PF16080">
    <property type="entry name" value="Phage_holin_2_3"/>
    <property type="match status" value="1"/>
</dbReference>
<feature type="transmembrane region" description="Helical" evidence="1">
    <location>
        <begin position="7"/>
        <end position="24"/>
    </location>
</feature>